<organism evidence="1 2">
    <name type="scientific">Streptomyces turgidiscabies (strain Car8)</name>
    <dbReference type="NCBI Taxonomy" id="698760"/>
    <lineage>
        <taxon>Bacteria</taxon>
        <taxon>Bacillati</taxon>
        <taxon>Actinomycetota</taxon>
        <taxon>Actinomycetes</taxon>
        <taxon>Kitasatosporales</taxon>
        <taxon>Streptomycetaceae</taxon>
        <taxon>Streptomyces</taxon>
    </lineage>
</organism>
<dbReference type="AlphaFoldDB" id="L7FAT4"/>
<accession>L7FAT4</accession>
<sequence>MWVVAEYSYDAADIEVLEFDVAVRKRPGMYFGVGLGNPKLPAKVLCAVARHALHPAASVAKDHTLRCLIEITSDSSFTVSMDQPHAWGVSGVPASGYFDSLLGPEWWQLAAAAVLCRRVTVEMWCAGRGWCQDLGGIRPLAVPQEFRPPEGSGTRVSYTFDPAYVGPHFVLPTDLEDLDLHGPNCPEPPGPGHVLIRDVRRGQTGQGMLHR</sequence>
<dbReference type="Proteomes" id="UP000010931">
    <property type="component" value="Unassembled WGS sequence"/>
</dbReference>
<evidence type="ECO:0000313" key="2">
    <source>
        <dbReference type="Proteomes" id="UP000010931"/>
    </source>
</evidence>
<keyword evidence="2" id="KW-1185">Reference proteome</keyword>
<gene>
    <name evidence="1" type="ORF">STRTUCAR8_04181</name>
</gene>
<reference evidence="1 2" key="1">
    <citation type="journal article" date="2011" name="Plasmid">
        <title>Streptomyces turgidiscabies Car8 contains a modular pathogenicity island that shares virulence genes with other actinobacterial plant pathogens.</title>
        <authorList>
            <person name="Huguet-Tapia J.C."/>
            <person name="Badger J.H."/>
            <person name="Loria R."/>
            <person name="Pettis G.S."/>
        </authorList>
    </citation>
    <scope>NUCLEOTIDE SEQUENCE [LARGE SCALE GENOMIC DNA]</scope>
    <source>
        <strain evidence="1 2">Car8</strain>
    </source>
</reference>
<dbReference type="Gene3D" id="3.30.565.10">
    <property type="entry name" value="Histidine kinase-like ATPase, C-terminal domain"/>
    <property type="match status" value="1"/>
</dbReference>
<comment type="caution">
    <text evidence="1">The sequence shown here is derived from an EMBL/GenBank/DDBJ whole genome shotgun (WGS) entry which is preliminary data.</text>
</comment>
<evidence type="ECO:0000313" key="1">
    <source>
        <dbReference type="EMBL" id="ELP68239.1"/>
    </source>
</evidence>
<protein>
    <submittedName>
        <fullName evidence="1">Uncharacterized protein</fullName>
    </submittedName>
</protein>
<name>L7FAT4_STRT8</name>
<proteinExistence type="predicted"/>
<dbReference type="EMBL" id="AEJB01000224">
    <property type="protein sequence ID" value="ELP68239.1"/>
    <property type="molecule type" value="Genomic_DNA"/>
</dbReference>
<dbReference type="InterPro" id="IPR036890">
    <property type="entry name" value="HATPase_C_sf"/>
</dbReference>